<dbReference type="InterPro" id="IPR050183">
    <property type="entry name" value="DsbB"/>
</dbReference>
<dbReference type="HOGENOM" id="CLU_098660_1_1_4"/>
<keyword evidence="5 6" id="KW-0472">Membrane</keyword>
<dbReference type="AlphaFoldDB" id="V9HMI6"/>
<keyword evidence="3 6" id="KW-0812">Transmembrane</keyword>
<name>V9HMI6_9NEIS</name>
<reference evidence="7 8" key="1">
    <citation type="submission" date="2010-03" db="EMBL/GenBank/DDBJ databases">
        <authorList>
            <consortium name="The Broad Institute Genome Sequencing Platform"/>
            <person name="Ward D."/>
            <person name="Earl A."/>
            <person name="Feldgarden M."/>
            <person name="Gevers D."/>
            <person name="Young S."/>
            <person name="Zeng Q."/>
            <person name="Koehrsen M."/>
            <person name="Alvarado L."/>
            <person name="Berlin A.M."/>
            <person name="Borenstein D."/>
            <person name="Chapman S.B."/>
            <person name="Chen Z."/>
            <person name="Engels R."/>
            <person name="Freedman E."/>
            <person name="Gellesch M."/>
            <person name="Goldberg J."/>
            <person name="Griggs A."/>
            <person name="Gujja S."/>
            <person name="Heilman E.R."/>
            <person name="Heiman D.I."/>
            <person name="Hepburn T.A."/>
            <person name="Howarth C."/>
            <person name="Jen D."/>
            <person name="Larson L."/>
            <person name="Mehta T."/>
            <person name="Park D."/>
            <person name="Pearson M."/>
            <person name="Richards J."/>
            <person name="Roberts A."/>
            <person name="Saif S."/>
            <person name="Shea T.D."/>
            <person name="Shenoy N."/>
            <person name="Sisk P."/>
            <person name="Stolte C."/>
            <person name="Sykes S.N."/>
            <person name="Walk T."/>
            <person name="White J."/>
            <person name="Yandava C."/>
            <person name="Izard J."/>
            <person name="Baranova O.V."/>
            <person name="Blanton J.M."/>
            <person name="Tanner A.C."/>
            <person name="Dewhirst F."/>
            <person name="Haas B."/>
            <person name="Nusbaum C."/>
            <person name="Birren B."/>
        </authorList>
    </citation>
    <scope>NUCLEOTIDE SEQUENCE [LARGE SCALE GENOMIC DNA]</scope>
    <source>
        <strain evidence="7 8">ATCC 29453</strain>
    </source>
</reference>
<dbReference type="Pfam" id="PF02600">
    <property type="entry name" value="DsbB"/>
    <property type="match status" value="1"/>
</dbReference>
<evidence type="ECO:0000256" key="5">
    <source>
        <dbReference type="ARBA" id="ARBA00023136"/>
    </source>
</evidence>
<dbReference type="PANTHER" id="PTHR36570:SF3">
    <property type="entry name" value="DISULFIDE BOND FORMATION PROTEIN B"/>
    <property type="match status" value="1"/>
</dbReference>
<dbReference type="InterPro" id="IPR023380">
    <property type="entry name" value="DsbB-like_sf"/>
</dbReference>
<dbReference type="PANTHER" id="PTHR36570">
    <property type="entry name" value="DISULFIDE BOND FORMATION PROTEIN B"/>
    <property type="match status" value="1"/>
</dbReference>
<dbReference type="KEGG" id="smur:BWP33_00565"/>
<keyword evidence="2" id="KW-1003">Cell membrane</keyword>
<dbReference type="Gene3D" id="1.20.1550.10">
    <property type="entry name" value="DsbB-like"/>
    <property type="match status" value="1"/>
</dbReference>
<feature type="transmembrane region" description="Helical" evidence="6">
    <location>
        <begin position="16"/>
        <end position="38"/>
    </location>
</feature>
<dbReference type="GO" id="GO:0006457">
    <property type="term" value="P:protein folding"/>
    <property type="evidence" value="ECO:0007669"/>
    <property type="project" value="InterPro"/>
</dbReference>
<dbReference type="EMBL" id="ADCY02000051">
    <property type="protein sequence ID" value="EFG32002.2"/>
    <property type="molecule type" value="Genomic_DNA"/>
</dbReference>
<evidence type="ECO:0000256" key="2">
    <source>
        <dbReference type="ARBA" id="ARBA00022475"/>
    </source>
</evidence>
<evidence type="ECO:0000256" key="6">
    <source>
        <dbReference type="SAM" id="Phobius"/>
    </source>
</evidence>
<accession>V9HMI6</accession>
<dbReference type="GO" id="GO:0015035">
    <property type="term" value="F:protein-disulfide reductase activity"/>
    <property type="evidence" value="ECO:0007669"/>
    <property type="project" value="InterPro"/>
</dbReference>
<keyword evidence="8" id="KW-1185">Reference proteome</keyword>
<keyword evidence="4 6" id="KW-1133">Transmembrane helix</keyword>
<evidence type="ECO:0000313" key="7">
    <source>
        <dbReference type="EMBL" id="EFG32002.2"/>
    </source>
</evidence>
<dbReference type="OrthoDB" id="3711263at2"/>
<evidence type="ECO:0008006" key="9">
    <source>
        <dbReference type="Google" id="ProtNLM"/>
    </source>
</evidence>
<dbReference type="InterPro" id="IPR003752">
    <property type="entry name" value="DiS_bond_form_DsbB/BdbC"/>
</dbReference>
<dbReference type="RefSeq" id="WP_002642626.1">
    <property type="nucleotide sequence ID" value="NZ_CP019448.1"/>
</dbReference>
<organism evidence="7 8">
    <name type="scientific">Simonsiella muelleri ATCC 29453</name>
    <dbReference type="NCBI Taxonomy" id="641147"/>
    <lineage>
        <taxon>Bacteria</taxon>
        <taxon>Pseudomonadati</taxon>
        <taxon>Pseudomonadota</taxon>
        <taxon>Betaproteobacteria</taxon>
        <taxon>Neisseriales</taxon>
        <taxon>Neisseriaceae</taxon>
        <taxon>Simonsiella</taxon>
    </lineage>
</organism>
<evidence type="ECO:0000256" key="4">
    <source>
        <dbReference type="ARBA" id="ARBA00022989"/>
    </source>
</evidence>
<feature type="transmembrane region" description="Helical" evidence="6">
    <location>
        <begin position="149"/>
        <end position="168"/>
    </location>
</feature>
<dbReference type="Proteomes" id="UP000017813">
    <property type="component" value="Unassembled WGS sequence"/>
</dbReference>
<dbReference type="GO" id="GO:0005886">
    <property type="term" value="C:plasma membrane"/>
    <property type="evidence" value="ECO:0007669"/>
    <property type="project" value="UniProtKB-SubCell"/>
</dbReference>
<dbReference type="SUPFAM" id="SSF158442">
    <property type="entry name" value="DsbB-like"/>
    <property type="match status" value="1"/>
</dbReference>
<proteinExistence type="predicted"/>
<protein>
    <recommendedName>
        <fullName evidence="9">Disulfide bond formation protein B</fullName>
    </recommendedName>
</protein>
<evidence type="ECO:0000256" key="3">
    <source>
        <dbReference type="ARBA" id="ARBA00022692"/>
    </source>
</evidence>
<dbReference type="eggNOG" id="COG1495">
    <property type="taxonomic scope" value="Bacteria"/>
</dbReference>
<gene>
    <name evidence="7" type="ORF">HMPREF9021_00407</name>
</gene>
<evidence type="ECO:0000313" key="8">
    <source>
        <dbReference type="Proteomes" id="UP000017813"/>
    </source>
</evidence>
<comment type="subcellular location">
    <subcellularLocation>
        <location evidence="1">Cell membrane</location>
        <topology evidence="1">Multi-pass membrane protein</topology>
    </subcellularLocation>
</comment>
<feature type="transmembrane region" description="Helical" evidence="6">
    <location>
        <begin position="76"/>
        <end position="93"/>
    </location>
</feature>
<sequence>MSLAIKWRGLAWYRKVLMVVFAIGLMGSLSSLLAQYVMGLNPCVMCIQQRVAMMVMTLMAGISLLLPVAKSWARGLAVMLASIPAVFGGYIAAKQLYIQSLPITEQPSCGAPWTFRLRGAPLFDLYEPIIRGTGVCGEVYKILGVALPMWSLLFFALMLMVLWGGLLLNKRFSFS</sequence>
<reference evidence="7 8" key="2">
    <citation type="submission" date="2011-10" db="EMBL/GenBank/DDBJ databases">
        <title>The Genome Sequence of Simonsiella muelleri ATCC 29453.</title>
        <authorList>
            <consortium name="The Broad Institute Genome Sequencing Platform"/>
            <consortium name="The Broad Institute Genome Sequencing Center for Infectious Disease"/>
            <person name="Earl A."/>
            <person name="Ward D."/>
            <person name="Feldgarden M."/>
            <person name="Gevers D."/>
            <person name="Izard J."/>
            <person name="Baranova O.V."/>
            <person name="Blanton J.M."/>
            <person name="Tanner A.C."/>
            <person name="Dewhirst F."/>
            <person name="Young S.K."/>
            <person name="Zeng Q."/>
            <person name="Gargeya S."/>
            <person name="Fitzgerald M."/>
            <person name="Haas B."/>
            <person name="Abouelleil A."/>
            <person name="Alvarado L."/>
            <person name="Arachchi H.M."/>
            <person name="Berlin A."/>
            <person name="Brown A."/>
            <person name="Chapman S.B."/>
            <person name="Chen Z."/>
            <person name="Dunbar C."/>
            <person name="Freedman E."/>
            <person name="Gearin G."/>
            <person name="Goldberg J."/>
            <person name="Griggs A."/>
            <person name="Gujja S."/>
            <person name="Heiman D."/>
            <person name="Howarth C."/>
            <person name="Larson L."/>
            <person name="Lui A."/>
            <person name="MacDonald P.J.P."/>
            <person name="Montmayeur A."/>
            <person name="Murphy C."/>
            <person name="Neiman D."/>
            <person name="Pearson M."/>
            <person name="Priest M."/>
            <person name="Roberts A."/>
            <person name="Saif S."/>
            <person name="Shea T."/>
            <person name="Shenoy N."/>
            <person name="Sisk P."/>
            <person name="Stolte C."/>
            <person name="Sykes S."/>
            <person name="Wortman J."/>
            <person name="Nusbaum C."/>
            <person name="Birren B."/>
        </authorList>
    </citation>
    <scope>NUCLEOTIDE SEQUENCE [LARGE SCALE GENOMIC DNA]</scope>
    <source>
        <strain evidence="7 8">ATCC 29453</strain>
    </source>
</reference>
<evidence type="ECO:0000256" key="1">
    <source>
        <dbReference type="ARBA" id="ARBA00004651"/>
    </source>
</evidence>
<dbReference type="STRING" id="641147.HMPREF9021_00407"/>
<comment type="caution">
    <text evidence="7">The sequence shown here is derived from an EMBL/GenBank/DDBJ whole genome shotgun (WGS) entry which is preliminary data.</text>
</comment>
<feature type="transmembrane region" description="Helical" evidence="6">
    <location>
        <begin position="50"/>
        <end position="69"/>
    </location>
</feature>